<accession>A0A8J5EUT4</accession>
<evidence type="ECO:0000256" key="7">
    <source>
        <dbReference type="ARBA" id="ARBA00023180"/>
    </source>
</evidence>
<evidence type="ECO:0000256" key="1">
    <source>
        <dbReference type="ARBA" id="ARBA00004236"/>
    </source>
</evidence>
<feature type="signal peptide" evidence="9">
    <location>
        <begin position="1"/>
        <end position="21"/>
    </location>
</feature>
<keyword evidence="2" id="KW-1003">Cell membrane</keyword>
<dbReference type="Gene3D" id="3.80.10.10">
    <property type="entry name" value="Ribonuclease Inhibitor"/>
    <property type="match status" value="2"/>
</dbReference>
<evidence type="ECO:0000256" key="5">
    <source>
        <dbReference type="ARBA" id="ARBA00022737"/>
    </source>
</evidence>
<evidence type="ECO:0000313" key="11">
    <source>
        <dbReference type="Proteomes" id="UP000734854"/>
    </source>
</evidence>
<evidence type="ECO:0000256" key="3">
    <source>
        <dbReference type="ARBA" id="ARBA00022614"/>
    </source>
</evidence>
<dbReference type="SUPFAM" id="SSF52058">
    <property type="entry name" value="L domain-like"/>
    <property type="match status" value="1"/>
</dbReference>
<keyword evidence="3" id="KW-0433">Leucine-rich repeat</keyword>
<protein>
    <recommendedName>
        <fullName evidence="12">Protein TOO MANY MOUTHS</fullName>
    </recommendedName>
</protein>
<evidence type="ECO:0000256" key="9">
    <source>
        <dbReference type="SAM" id="SignalP"/>
    </source>
</evidence>
<evidence type="ECO:0000256" key="4">
    <source>
        <dbReference type="ARBA" id="ARBA00022729"/>
    </source>
</evidence>
<evidence type="ECO:0000256" key="8">
    <source>
        <dbReference type="SAM" id="MobiDB-lite"/>
    </source>
</evidence>
<dbReference type="AlphaFoldDB" id="A0A8J5EUT4"/>
<dbReference type="InterPro" id="IPR032675">
    <property type="entry name" value="LRR_dom_sf"/>
</dbReference>
<feature type="chain" id="PRO_5035204757" description="Protein TOO MANY MOUTHS" evidence="9">
    <location>
        <begin position="22"/>
        <end position="493"/>
    </location>
</feature>
<comment type="caution">
    <text evidence="10">The sequence shown here is derived from an EMBL/GenBank/DDBJ whole genome shotgun (WGS) entry which is preliminary data.</text>
</comment>
<gene>
    <name evidence="10" type="ORF">ZIOFF_072348</name>
</gene>
<dbReference type="GO" id="GO:0051707">
    <property type="term" value="P:response to other organism"/>
    <property type="evidence" value="ECO:0007669"/>
    <property type="project" value="UniProtKB-ARBA"/>
</dbReference>
<dbReference type="FunFam" id="3.80.10.10:FF:000269">
    <property type="entry name" value="Piriformospora indica-insensitive protein 2"/>
    <property type="match status" value="1"/>
</dbReference>
<keyword evidence="4 9" id="KW-0732">Signal</keyword>
<dbReference type="Proteomes" id="UP000734854">
    <property type="component" value="Unassembled WGS sequence"/>
</dbReference>
<keyword evidence="5" id="KW-0677">Repeat</keyword>
<comment type="subcellular location">
    <subcellularLocation>
        <location evidence="1">Cell membrane</location>
    </subcellularLocation>
</comment>
<feature type="compositionally biased region" description="Low complexity" evidence="8">
    <location>
        <begin position="442"/>
        <end position="470"/>
    </location>
</feature>
<dbReference type="Pfam" id="PF00560">
    <property type="entry name" value="LRR_1"/>
    <property type="match status" value="3"/>
</dbReference>
<proteinExistence type="predicted"/>
<dbReference type="PRINTS" id="PR00019">
    <property type="entry name" value="LEURICHRPT"/>
</dbReference>
<dbReference type="EMBL" id="JACMSC010000021">
    <property type="protein sequence ID" value="KAG6471239.1"/>
    <property type="molecule type" value="Genomic_DNA"/>
</dbReference>
<dbReference type="GO" id="GO:0005886">
    <property type="term" value="C:plasma membrane"/>
    <property type="evidence" value="ECO:0007669"/>
    <property type="project" value="UniProtKB-SubCell"/>
</dbReference>
<evidence type="ECO:0000256" key="6">
    <source>
        <dbReference type="ARBA" id="ARBA00023136"/>
    </source>
</evidence>
<organism evidence="10 11">
    <name type="scientific">Zingiber officinale</name>
    <name type="common">Ginger</name>
    <name type="synonym">Amomum zingiber</name>
    <dbReference type="NCBI Taxonomy" id="94328"/>
    <lineage>
        <taxon>Eukaryota</taxon>
        <taxon>Viridiplantae</taxon>
        <taxon>Streptophyta</taxon>
        <taxon>Embryophyta</taxon>
        <taxon>Tracheophyta</taxon>
        <taxon>Spermatophyta</taxon>
        <taxon>Magnoliopsida</taxon>
        <taxon>Liliopsida</taxon>
        <taxon>Zingiberales</taxon>
        <taxon>Zingiberaceae</taxon>
        <taxon>Zingiber</taxon>
    </lineage>
</organism>
<evidence type="ECO:0008006" key="12">
    <source>
        <dbReference type="Google" id="ProtNLM"/>
    </source>
</evidence>
<dbReference type="InterPro" id="IPR001611">
    <property type="entry name" value="Leu-rich_rpt"/>
</dbReference>
<keyword evidence="7" id="KW-0325">Glycoprotein</keyword>
<dbReference type="FunFam" id="3.80.10.10:FF:000041">
    <property type="entry name" value="LRR receptor-like serine/threonine-protein kinase ERECTA"/>
    <property type="match status" value="2"/>
</dbReference>
<keyword evidence="6" id="KW-0472">Membrane</keyword>
<evidence type="ECO:0000256" key="2">
    <source>
        <dbReference type="ARBA" id="ARBA00022475"/>
    </source>
</evidence>
<dbReference type="Pfam" id="PF13855">
    <property type="entry name" value="LRR_8"/>
    <property type="match status" value="2"/>
</dbReference>
<sequence>MAAIATFLCLLILTFVPLYSSEYTVVMPDSSSALVDAPQTGFSDRARTDPDEQRAVYAIMEATGNGWATSIPDVCRGRWHGIECMPDTEDVYHVVSLAFGSLSADTAFPTCDLARAGFSPALLALPHLRSLFFYRCFAGGNTRLPEFLGRLGPMLRSLVVRDNELAGGIPEELGNLTGLRVLDLHGNGLSNSVPTSLCRLTRLRLLDLSYNQLNGPLPDFSFPELTVMDVSHNHLQGRIPSSISQCNSLVKIDLSRNLLAGPIPPSLGELTDLILLDLSHNRLSGPFPCSFPNSLTTLLLNSNPMSSATIPEKAFKGMTELNTLVLSNMGLRGPLPESIGELEKLRILYLDGNKFNGSLPRNLMKLEKLSELRVNDNMLAGPIPIGRELVWKMGRKLMVHNNSGLCYDLSNGRYEGMESMSGVKYCQVKSAEGEEGRHATKHYAAAAADTARVNRTPPSASGSSSSDSVPGLGGTLERLVAVAELLFLVTVFL</sequence>
<name>A0A8J5EUT4_ZINOF</name>
<dbReference type="PANTHER" id="PTHR48007:SF76">
    <property type="entry name" value="OS03G0145102 PROTEIN"/>
    <property type="match status" value="1"/>
</dbReference>
<dbReference type="InterPro" id="IPR003591">
    <property type="entry name" value="Leu-rich_rpt_typical-subtyp"/>
</dbReference>
<feature type="region of interest" description="Disordered" evidence="8">
    <location>
        <begin position="439"/>
        <end position="471"/>
    </location>
</feature>
<dbReference type="PANTHER" id="PTHR48007">
    <property type="entry name" value="LEUCINE-RICH REPEAT RECEPTOR-LIKE PROTEIN KINASE PXC1"/>
    <property type="match status" value="1"/>
</dbReference>
<evidence type="ECO:0000313" key="10">
    <source>
        <dbReference type="EMBL" id="KAG6471239.1"/>
    </source>
</evidence>
<dbReference type="SMART" id="SM00369">
    <property type="entry name" value="LRR_TYP"/>
    <property type="match status" value="5"/>
</dbReference>
<reference evidence="10 11" key="1">
    <citation type="submission" date="2020-08" db="EMBL/GenBank/DDBJ databases">
        <title>Plant Genome Project.</title>
        <authorList>
            <person name="Zhang R.-G."/>
        </authorList>
    </citation>
    <scope>NUCLEOTIDE SEQUENCE [LARGE SCALE GENOMIC DNA]</scope>
    <source>
        <tissue evidence="10">Rhizome</tissue>
    </source>
</reference>
<keyword evidence="11" id="KW-1185">Reference proteome</keyword>
<dbReference type="InterPro" id="IPR046959">
    <property type="entry name" value="PRK1-6/SRF4-like"/>
</dbReference>